<dbReference type="InterPro" id="IPR050312">
    <property type="entry name" value="IolE/XylAMocC-like"/>
</dbReference>
<organism evidence="2 3">
    <name type="scientific">Saccharopolyspora gloriosae</name>
    <dbReference type="NCBI Taxonomy" id="455344"/>
    <lineage>
        <taxon>Bacteria</taxon>
        <taxon>Bacillati</taxon>
        <taxon>Actinomycetota</taxon>
        <taxon>Actinomycetes</taxon>
        <taxon>Pseudonocardiales</taxon>
        <taxon>Pseudonocardiaceae</taxon>
        <taxon>Saccharopolyspora</taxon>
    </lineage>
</organism>
<dbReference type="SUPFAM" id="SSF51658">
    <property type="entry name" value="Xylose isomerase-like"/>
    <property type="match status" value="1"/>
</dbReference>
<comment type="caution">
    <text evidence="2">The sequence shown here is derived from an EMBL/GenBank/DDBJ whole genome shotgun (WGS) entry which is preliminary data.</text>
</comment>
<feature type="domain" description="Xylose isomerase-like TIM barrel" evidence="1">
    <location>
        <begin position="21"/>
        <end position="260"/>
    </location>
</feature>
<dbReference type="RefSeq" id="WP_184477693.1">
    <property type="nucleotide sequence ID" value="NZ_JACHIV010000001.1"/>
</dbReference>
<sequence length="269" mass="29049">MPELGCSTISFRQRPVREALAVIRELGFDGIDLGGLPGVCDHIPTPLAGSADELVDVVRESGSRTWAINVDPGPLNDPRLDEHDLRDSGRELIGLAASLNAAMIVPCGAQHREPFVDEATDLDRIAHGLGLLGELAEQRGVRLLVEGLHHYRFCHTTERAEALLDRVPAAAAGFVFDVSHVVAGGFDEVAFAREFAERIEHVHLRDAEPGDINLSIGRGRADFAGVVRALREHGYTGRYVLELETHDVAEQDRPAEAAAARAAIAALLD</sequence>
<dbReference type="AlphaFoldDB" id="A0A840NCQ4"/>
<dbReference type="PANTHER" id="PTHR12110">
    <property type="entry name" value="HYDROXYPYRUVATE ISOMERASE"/>
    <property type="match status" value="1"/>
</dbReference>
<accession>A0A840NCQ4</accession>
<reference evidence="2 3" key="1">
    <citation type="submission" date="2020-08" db="EMBL/GenBank/DDBJ databases">
        <title>Sequencing the genomes of 1000 actinobacteria strains.</title>
        <authorList>
            <person name="Klenk H.-P."/>
        </authorList>
    </citation>
    <scope>NUCLEOTIDE SEQUENCE [LARGE SCALE GENOMIC DNA]</scope>
    <source>
        <strain evidence="2 3">DSM 45582</strain>
    </source>
</reference>
<keyword evidence="2" id="KW-0413">Isomerase</keyword>
<evidence type="ECO:0000313" key="3">
    <source>
        <dbReference type="Proteomes" id="UP000580474"/>
    </source>
</evidence>
<keyword evidence="3" id="KW-1185">Reference proteome</keyword>
<dbReference type="EMBL" id="JACHIV010000001">
    <property type="protein sequence ID" value="MBB5067905.1"/>
    <property type="molecule type" value="Genomic_DNA"/>
</dbReference>
<proteinExistence type="predicted"/>
<dbReference type="InterPro" id="IPR013022">
    <property type="entry name" value="Xyl_isomerase-like_TIM-brl"/>
</dbReference>
<dbReference type="Gene3D" id="3.20.20.150">
    <property type="entry name" value="Divalent-metal-dependent TIM barrel enzymes"/>
    <property type="match status" value="1"/>
</dbReference>
<dbReference type="Pfam" id="PF01261">
    <property type="entry name" value="AP_endonuc_2"/>
    <property type="match status" value="1"/>
</dbReference>
<protein>
    <submittedName>
        <fullName evidence="2">Sugar phosphate isomerase/epimerase</fullName>
    </submittedName>
</protein>
<name>A0A840NCQ4_9PSEU</name>
<evidence type="ECO:0000259" key="1">
    <source>
        <dbReference type="Pfam" id="PF01261"/>
    </source>
</evidence>
<dbReference type="Proteomes" id="UP000580474">
    <property type="component" value="Unassembled WGS sequence"/>
</dbReference>
<dbReference type="InterPro" id="IPR036237">
    <property type="entry name" value="Xyl_isomerase-like_sf"/>
</dbReference>
<gene>
    <name evidence="2" type="ORF">BJ969_000993</name>
</gene>
<dbReference type="GO" id="GO:0016853">
    <property type="term" value="F:isomerase activity"/>
    <property type="evidence" value="ECO:0007669"/>
    <property type="project" value="UniProtKB-KW"/>
</dbReference>
<evidence type="ECO:0000313" key="2">
    <source>
        <dbReference type="EMBL" id="MBB5067905.1"/>
    </source>
</evidence>